<comment type="caution">
    <text evidence="2">The sequence shown here is derived from an EMBL/GenBank/DDBJ whole genome shotgun (WGS) entry which is preliminary data.</text>
</comment>
<dbReference type="InterPro" id="IPR036754">
    <property type="entry name" value="YbaK/aa-tRNA-synt-asso_dom_sf"/>
</dbReference>
<reference evidence="2 3" key="1">
    <citation type="submission" date="2020-07" db="EMBL/GenBank/DDBJ databases">
        <title>Sequencing the genomes of 1000 actinobacteria strains.</title>
        <authorList>
            <person name="Klenk H.-P."/>
        </authorList>
    </citation>
    <scope>NUCLEOTIDE SEQUENCE [LARGE SCALE GENOMIC DNA]</scope>
    <source>
        <strain evidence="2 3">DSM 102047</strain>
    </source>
</reference>
<dbReference type="SUPFAM" id="SSF55826">
    <property type="entry name" value="YbaK/ProRS associated domain"/>
    <property type="match status" value="1"/>
</dbReference>
<dbReference type="RefSeq" id="WP_343046221.1">
    <property type="nucleotide sequence ID" value="NZ_JACBYQ010000001.1"/>
</dbReference>
<dbReference type="Gene3D" id="3.90.960.10">
    <property type="entry name" value="YbaK/aminoacyl-tRNA synthetase-associated domain"/>
    <property type="match status" value="1"/>
</dbReference>
<sequence length="160" mass="16946">MTEQNLAKPPVELVRRALLAAGAEDTVLTLDQQVPTAEDAARILGCELAAIANSLIFEMDGEPLLILASGAARVDTSLVATLLGSSKIRRASPDFVSFHTGQEIGGVAPLGHPQPIRSILDESLAAHPRIWAGAGDHLSMFSSSYSELLRITGAEPLRVR</sequence>
<dbReference type="AlphaFoldDB" id="A0A7Y9LRE7"/>
<organism evidence="2 3">
    <name type="scientific">Psychromicrobium silvestre</name>
    <dbReference type="NCBI Taxonomy" id="1645614"/>
    <lineage>
        <taxon>Bacteria</taxon>
        <taxon>Bacillati</taxon>
        <taxon>Actinomycetota</taxon>
        <taxon>Actinomycetes</taxon>
        <taxon>Micrococcales</taxon>
        <taxon>Micrococcaceae</taxon>
        <taxon>Psychromicrobium</taxon>
    </lineage>
</organism>
<dbReference type="CDD" id="cd04333">
    <property type="entry name" value="ProX_deacylase"/>
    <property type="match status" value="1"/>
</dbReference>
<keyword evidence="3" id="KW-1185">Reference proteome</keyword>
<feature type="domain" description="YbaK/aminoacyl-tRNA synthetase-associated" evidence="1">
    <location>
        <begin position="33"/>
        <end position="150"/>
    </location>
</feature>
<dbReference type="Pfam" id="PF04073">
    <property type="entry name" value="tRNA_edit"/>
    <property type="match status" value="1"/>
</dbReference>
<accession>A0A7Y9LRE7</accession>
<proteinExistence type="predicted"/>
<name>A0A7Y9LRE7_9MICC</name>
<gene>
    <name evidence="2" type="ORF">FHU41_000432</name>
</gene>
<dbReference type="EMBL" id="JACBYQ010000001">
    <property type="protein sequence ID" value="NYE94211.1"/>
    <property type="molecule type" value="Genomic_DNA"/>
</dbReference>
<evidence type="ECO:0000313" key="2">
    <source>
        <dbReference type="EMBL" id="NYE94211.1"/>
    </source>
</evidence>
<protein>
    <submittedName>
        <fullName evidence="2">Prolyl-tRNA editing enzyme YbaK/EbsC (Cys-tRNA(Pro) deacylase)</fullName>
    </submittedName>
</protein>
<dbReference type="PANTHER" id="PTHR30411">
    <property type="entry name" value="CYTOPLASMIC PROTEIN"/>
    <property type="match status" value="1"/>
</dbReference>
<dbReference type="PANTHER" id="PTHR30411:SF1">
    <property type="entry name" value="CYTOPLASMIC PROTEIN"/>
    <property type="match status" value="1"/>
</dbReference>
<dbReference type="GO" id="GO:0002161">
    <property type="term" value="F:aminoacyl-tRNA deacylase activity"/>
    <property type="evidence" value="ECO:0007669"/>
    <property type="project" value="InterPro"/>
</dbReference>
<dbReference type="InterPro" id="IPR007214">
    <property type="entry name" value="YbaK/aa-tRNA-synth-assoc-dom"/>
</dbReference>
<evidence type="ECO:0000313" key="3">
    <source>
        <dbReference type="Proteomes" id="UP000521748"/>
    </source>
</evidence>
<evidence type="ECO:0000259" key="1">
    <source>
        <dbReference type="Pfam" id="PF04073"/>
    </source>
</evidence>
<dbReference type="Proteomes" id="UP000521748">
    <property type="component" value="Unassembled WGS sequence"/>
</dbReference>